<comment type="cofactor">
    <cofactor evidence="18">
        <name>Mg(2+)</name>
        <dbReference type="ChEBI" id="CHEBI:18420"/>
    </cofactor>
    <text evidence="18">Binds 1 Mg(2+) ion per subunit. Can also utilize other divalent metal cations, such as Ca(2+), Mn(2+) and Co(2+).</text>
</comment>
<keyword evidence="12 17" id="KW-0786">Thiamine pyrophosphate</keyword>
<evidence type="ECO:0000259" key="20">
    <source>
        <dbReference type="SMART" id="SM00861"/>
    </source>
</evidence>
<feature type="binding site" evidence="16">
    <location>
        <position position="346"/>
    </location>
    <ligand>
        <name>substrate</name>
    </ligand>
</feature>
<dbReference type="PANTHER" id="PTHR43522">
    <property type="entry name" value="TRANSKETOLASE"/>
    <property type="match status" value="1"/>
</dbReference>
<dbReference type="PANTHER" id="PTHR43522:SF2">
    <property type="entry name" value="TRANSKETOLASE 1-RELATED"/>
    <property type="match status" value="1"/>
</dbReference>
<feature type="binding site" evidence="16">
    <location>
        <position position="25"/>
    </location>
    <ligand>
        <name>substrate</name>
    </ligand>
</feature>
<dbReference type="FunFam" id="3.40.50.970:FF:000045">
    <property type="entry name" value="Transketolase"/>
    <property type="match status" value="1"/>
</dbReference>
<dbReference type="GO" id="GO:0004802">
    <property type="term" value="F:transketolase activity"/>
    <property type="evidence" value="ECO:0007669"/>
    <property type="project" value="UniProtKB-UniRule"/>
</dbReference>
<comment type="function">
    <text evidence="4">Catalyzes the transfer of a two-carbon ketol group from a ketose donor to an aldose acceptor, via a covalent intermediate with the cofactor thiamine pyrophosphate.</text>
</comment>
<protein>
    <recommendedName>
        <fullName evidence="7 14">Transketolase</fullName>
        <ecNumber evidence="7 14">2.2.1.1</ecNumber>
    </recommendedName>
</protein>
<evidence type="ECO:0000256" key="15">
    <source>
        <dbReference type="PIRSR" id="PIRSR605478-1"/>
    </source>
</evidence>
<accession>Q8EVV8</accession>
<feature type="binding site" evidence="17">
    <location>
        <position position="65"/>
    </location>
    <ligand>
        <name>thiamine diphosphate</name>
        <dbReference type="ChEBI" id="CHEBI:58937"/>
    </ligand>
</feature>
<keyword evidence="11 18" id="KW-0460">Magnesium</keyword>
<comment type="subunit">
    <text evidence="6">Homodimer.</text>
</comment>
<feature type="site" description="Important for catalytic activity" evidence="19">
    <location>
        <position position="254"/>
    </location>
</feature>
<dbReference type="EMBL" id="BA000026">
    <property type="protein sequence ID" value="BAC44241.1"/>
    <property type="molecule type" value="Genomic_DNA"/>
</dbReference>
<evidence type="ECO:0000256" key="18">
    <source>
        <dbReference type="PIRSR" id="PIRSR605478-4"/>
    </source>
</evidence>
<feature type="binding site" evidence="16">
    <location>
        <position position="508"/>
    </location>
    <ligand>
        <name>substrate</name>
    </ligand>
</feature>
<feature type="binding site" evidence="16">
    <location>
        <position position="461"/>
    </location>
    <ligand>
        <name>substrate</name>
    </ligand>
</feature>
<comment type="cofactor">
    <cofactor evidence="17">
        <name>thiamine diphosphate</name>
        <dbReference type="ChEBI" id="CHEBI:58937"/>
    </cofactor>
    <text evidence="17">Binds 1 thiamine pyrophosphate per subunit. During the reaction, the substrate forms a covalent intermediate with the cofactor.</text>
</comment>
<dbReference type="InterPro" id="IPR005475">
    <property type="entry name" value="Transketolase-like_Pyr-bd"/>
</dbReference>
<dbReference type="Pfam" id="PF02779">
    <property type="entry name" value="Transket_pyr"/>
    <property type="match status" value="1"/>
</dbReference>
<dbReference type="eggNOG" id="COG0021">
    <property type="taxonomic scope" value="Bacteria"/>
</dbReference>
<evidence type="ECO:0000256" key="2">
    <source>
        <dbReference type="ARBA" id="ARBA00001936"/>
    </source>
</evidence>
<feature type="binding site" evidence="18">
    <location>
        <position position="152"/>
    </location>
    <ligand>
        <name>Mg(2+)</name>
        <dbReference type="ChEBI" id="CHEBI:18420"/>
    </ligand>
</feature>
<sequence>MDYSKYINSIRLLSLNAIKKAKQGHVGMSMSAATITYTLFTKHINISSVDPKWINRDRFILSAGHGSLSIYSILHFSGLISLEEFKKFKNNSEIVPGHPEYLKNNFIDASTGPLGQGIGMAVGNAIAQKYIVNKFKSISDLFDHYVYALVGDGDIQEGISYESMSLAGKLKLNKLIVLHDSNDYQLDSSVETVFNEDLQKRMESMGWFYLKVNNEVDEIDLAISLAKKQDKPTYIEVKTLIGYGTKNINSNKSHSMSLSEDDIEYAKTIFDLKNEEFSFGQNIYDHFKTEVLNRNRKYEKWLNKFKEYERENNSDFIKFNNYLKRNYKIEEILKNIKFSKTSVATRNYVKDLMDCLKNHNSDFIIAGCADLEAATNIKINDSDFNYDYSSNNIKYGIREFAMGAITNGILLHSCLKTISGTFLVFSDYLKSAIRLGTLMSLPNFYIFTHDSYQVGGDGPTHQPIEQLAMLRSIPRVNVFRPCDETEFLAASYKALKSTSETNILVLTRQPLKSKINTSLKGTINDGGYVLESDQNPDITIAGCGSEIDLLFDVKQDLNDLNYKVKIVSIPSLNIFLNNKESKIKEILNSKYGLFTIEPSSDAYWYKLSSYVKSHIHFEAKEYGKSMDGDALYKEKGFNKDNIKNLILRKLIKYDNN</sequence>
<dbReference type="CDD" id="cd02012">
    <property type="entry name" value="TPP_TK"/>
    <property type="match status" value="1"/>
</dbReference>
<feature type="binding site" evidence="16">
    <location>
        <position position="254"/>
    </location>
    <ligand>
        <name>substrate</name>
    </ligand>
</feature>
<dbReference type="GO" id="GO:0046872">
    <property type="term" value="F:metal ion binding"/>
    <property type="evidence" value="ECO:0007669"/>
    <property type="project" value="UniProtKB-KW"/>
</dbReference>
<keyword evidence="22" id="KW-1185">Reference proteome</keyword>
<evidence type="ECO:0000256" key="10">
    <source>
        <dbReference type="ARBA" id="ARBA00022837"/>
    </source>
</evidence>
<dbReference type="PROSITE" id="PS00802">
    <property type="entry name" value="TRANSKETOLASE_2"/>
    <property type="match status" value="1"/>
</dbReference>
<dbReference type="SUPFAM" id="SSF52518">
    <property type="entry name" value="Thiamin diphosphate-binding fold (THDP-binding)"/>
    <property type="match status" value="2"/>
</dbReference>
<dbReference type="KEGG" id="mpe:MYPE4510"/>
<dbReference type="InterPro" id="IPR005474">
    <property type="entry name" value="Transketolase_N"/>
</dbReference>
<organism evidence="21 22">
    <name type="scientific">Malacoplasma penetrans (strain HF-2)</name>
    <name type="common">Mycoplasma penetrans</name>
    <dbReference type="NCBI Taxonomy" id="272633"/>
    <lineage>
        <taxon>Bacteria</taxon>
        <taxon>Bacillati</taxon>
        <taxon>Mycoplasmatota</taxon>
        <taxon>Mycoplasmoidales</taxon>
        <taxon>Mycoplasmoidaceae</taxon>
        <taxon>Malacoplasma</taxon>
    </lineage>
</organism>
<dbReference type="SMART" id="SM00861">
    <property type="entry name" value="Transket_pyr"/>
    <property type="match status" value="1"/>
</dbReference>
<comment type="catalytic activity">
    <reaction evidence="13">
        <text>D-sedoheptulose 7-phosphate + D-glyceraldehyde 3-phosphate = aldehydo-D-ribose 5-phosphate + D-xylulose 5-phosphate</text>
        <dbReference type="Rhea" id="RHEA:10508"/>
        <dbReference type="ChEBI" id="CHEBI:57483"/>
        <dbReference type="ChEBI" id="CHEBI:57737"/>
        <dbReference type="ChEBI" id="CHEBI:58273"/>
        <dbReference type="ChEBI" id="CHEBI:59776"/>
        <dbReference type="EC" id="2.2.1.1"/>
    </reaction>
</comment>
<keyword evidence="10" id="KW-0106">Calcium</keyword>
<dbReference type="CDD" id="cd07033">
    <property type="entry name" value="TPP_PYR_DXS_TK_like"/>
    <property type="match status" value="1"/>
</dbReference>
<feature type="binding site" evidence="17">
    <location>
        <position position="182"/>
    </location>
    <ligand>
        <name>thiamine diphosphate</name>
        <dbReference type="ChEBI" id="CHEBI:58937"/>
    </ligand>
</feature>
<dbReference type="InParanoid" id="Q8EVV8"/>
<feature type="domain" description="Transketolase-like pyrimidine-binding" evidence="20">
    <location>
        <begin position="343"/>
        <end position="513"/>
    </location>
</feature>
<dbReference type="RefSeq" id="WP_011077275.1">
    <property type="nucleotide sequence ID" value="NC_004432.1"/>
</dbReference>
<evidence type="ECO:0000256" key="12">
    <source>
        <dbReference type="ARBA" id="ARBA00023052"/>
    </source>
</evidence>
<feature type="binding site" evidence="17">
    <location>
        <position position="153"/>
    </location>
    <ligand>
        <name>thiamine diphosphate</name>
        <dbReference type="ChEBI" id="CHEBI:58937"/>
    </ligand>
</feature>
<evidence type="ECO:0000256" key="8">
    <source>
        <dbReference type="ARBA" id="ARBA00022679"/>
    </source>
</evidence>
<evidence type="ECO:0000256" key="17">
    <source>
        <dbReference type="PIRSR" id="PIRSR605478-3"/>
    </source>
</evidence>
<feature type="binding site" evidence="18">
    <location>
        <position position="182"/>
    </location>
    <ligand>
        <name>Mg(2+)</name>
        <dbReference type="ChEBI" id="CHEBI:18420"/>
    </ligand>
</feature>
<feature type="site" description="Important for catalytic activity" evidence="19">
    <location>
        <position position="25"/>
    </location>
</feature>
<dbReference type="SUPFAM" id="SSF52922">
    <property type="entry name" value="TK C-terminal domain-like"/>
    <property type="match status" value="1"/>
</dbReference>
<feature type="binding site" evidence="17">
    <location>
        <position position="254"/>
    </location>
    <ligand>
        <name>thiamine diphosphate</name>
        <dbReference type="ChEBI" id="CHEBI:58937"/>
    </ligand>
</feature>
<proteinExistence type="inferred from homology"/>
<evidence type="ECO:0000256" key="9">
    <source>
        <dbReference type="ARBA" id="ARBA00022723"/>
    </source>
</evidence>
<dbReference type="Gene3D" id="3.40.50.920">
    <property type="match status" value="1"/>
</dbReference>
<dbReference type="AlphaFoldDB" id="Q8EVV8"/>
<dbReference type="Gene3D" id="3.40.50.970">
    <property type="match status" value="2"/>
</dbReference>
<dbReference type="InterPro" id="IPR009014">
    <property type="entry name" value="Transketo_C/PFOR_II"/>
</dbReference>
<feature type="active site" description="Proton donor" evidence="15">
    <location>
        <position position="399"/>
    </location>
</feature>
<evidence type="ECO:0000256" key="13">
    <source>
        <dbReference type="ARBA" id="ARBA00049473"/>
    </source>
</evidence>
<dbReference type="NCBIfam" id="NF004558">
    <property type="entry name" value="PRK05899.2-4"/>
    <property type="match status" value="1"/>
</dbReference>
<dbReference type="Pfam" id="PF22613">
    <property type="entry name" value="Transketolase_C_1"/>
    <property type="match status" value="1"/>
</dbReference>
<evidence type="ECO:0000256" key="3">
    <source>
        <dbReference type="ARBA" id="ARBA00001941"/>
    </source>
</evidence>
<evidence type="ECO:0000256" key="6">
    <source>
        <dbReference type="ARBA" id="ARBA00011738"/>
    </source>
</evidence>
<dbReference type="EC" id="2.2.1.1" evidence="7 14"/>
<evidence type="ECO:0000256" key="16">
    <source>
        <dbReference type="PIRSR" id="PIRSR605478-2"/>
    </source>
</evidence>
<comment type="cofactor">
    <cofactor evidence="1">
        <name>Ca(2+)</name>
        <dbReference type="ChEBI" id="CHEBI:29108"/>
    </cofactor>
</comment>
<comment type="cofactor">
    <cofactor evidence="3">
        <name>Co(2+)</name>
        <dbReference type="ChEBI" id="CHEBI:48828"/>
    </cofactor>
</comment>
<feature type="binding site" evidence="17">
    <location>
        <begin position="112"/>
        <end position="114"/>
    </location>
    <ligand>
        <name>thiamine diphosphate</name>
        <dbReference type="ChEBI" id="CHEBI:58937"/>
    </ligand>
</feature>
<evidence type="ECO:0000256" key="19">
    <source>
        <dbReference type="PIRSR" id="PIRSR605478-5"/>
    </source>
</evidence>
<dbReference type="STRING" id="272633.gene:10731567"/>
<evidence type="ECO:0000256" key="7">
    <source>
        <dbReference type="ARBA" id="ARBA00013152"/>
    </source>
</evidence>
<evidence type="ECO:0000256" key="1">
    <source>
        <dbReference type="ARBA" id="ARBA00001913"/>
    </source>
</evidence>
<evidence type="ECO:0000256" key="5">
    <source>
        <dbReference type="ARBA" id="ARBA00007131"/>
    </source>
</evidence>
<dbReference type="HOGENOM" id="CLU_009227_0_0_14"/>
<feature type="binding site" evidence="16">
    <location>
        <position position="457"/>
    </location>
    <ligand>
        <name>substrate</name>
    </ligand>
</feature>
<keyword evidence="9 18" id="KW-0479">Metal-binding</keyword>
<dbReference type="NCBIfam" id="TIGR00232">
    <property type="entry name" value="tktlase_bact"/>
    <property type="match status" value="1"/>
</dbReference>
<comment type="cofactor">
    <cofactor evidence="2">
        <name>Mn(2+)</name>
        <dbReference type="ChEBI" id="CHEBI:29035"/>
    </cofactor>
</comment>
<evidence type="ECO:0000256" key="4">
    <source>
        <dbReference type="ARBA" id="ARBA00002931"/>
    </source>
</evidence>
<reference evidence="21 22" key="1">
    <citation type="journal article" date="2002" name="Nucleic Acids Res.">
        <title>The complete genomic sequence of Mycoplasma penetrans, an intracellular bacterial pathogen in humans.</title>
        <authorList>
            <person name="Sasaki Y."/>
            <person name="Ishikawa J."/>
            <person name="Yamashita A."/>
            <person name="Oshima K."/>
            <person name="Kenri T."/>
            <person name="Furuya K."/>
            <person name="Yoshino C."/>
            <person name="Horino A."/>
            <person name="Shiba T."/>
            <person name="Sasaki T."/>
            <person name="Hattori M."/>
        </authorList>
    </citation>
    <scope>NUCLEOTIDE SEQUENCE [LARGE SCALE GENOMIC DNA]</scope>
    <source>
        <strain evidence="21 22">HF-2</strain>
    </source>
</reference>
<dbReference type="InterPro" id="IPR055152">
    <property type="entry name" value="Transketolase-like_C_2"/>
</dbReference>
<dbReference type="Proteomes" id="UP000002522">
    <property type="component" value="Chromosome"/>
</dbReference>
<dbReference type="Pfam" id="PF00456">
    <property type="entry name" value="Transketolase_N"/>
    <property type="match status" value="1"/>
</dbReference>
<feature type="binding site" evidence="17">
    <location>
        <position position="425"/>
    </location>
    <ligand>
        <name>thiamine diphosphate</name>
        <dbReference type="ChEBI" id="CHEBI:58937"/>
    </ligand>
</feature>
<feature type="binding site" evidence="16">
    <location>
        <position position="449"/>
    </location>
    <ligand>
        <name>substrate</name>
    </ligand>
</feature>
<gene>
    <name evidence="21" type="ordered locus">MYPE4510</name>
</gene>
<evidence type="ECO:0000313" key="22">
    <source>
        <dbReference type="Proteomes" id="UP000002522"/>
    </source>
</evidence>
<comment type="similarity">
    <text evidence="5">Belongs to the transketolase family.</text>
</comment>
<dbReference type="GO" id="GO:0005829">
    <property type="term" value="C:cytosol"/>
    <property type="evidence" value="ECO:0007669"/>
    <property type="project" value="TreeGrafter"/>
</dbReference>
<dbReference type="InterPro" id="IPR033247">
    <property type="entry name" value="Transketolase_fam"/>
</dbReference>
<dbReference type="InterPro" id="IPR020826">
    <property type="entry name" value="Transketolase_BS"/>
</dbReference>
<name>Q8EVV8_MALP2</name>
<evidence type="ECO:0000256" key="11">
    <source>
        <dbReference type="ARBA" id="ARBA00022842"/>
    </source>
</evidence>
<evidence type="ECO:0000256" key="14">
    <source>
        <dbReference type="NCBIfam" id="TIGR00232"/>
    </source>
</evidence>
<evidence type="ECO:0000313" key="21">
    <source>
        <dbReference type="EMBL" id="BAC44241.1"/>
    </source>
</evidence>
<dbReference type="InterPro" id="IPR029061">
    <property type="entry name" value="THDP-binding"/>
</dbReference>
<keyword evidence="8" id="KW-0808">Transferase</keyword>
<dbReference type="InterPro" id="IPR005478">
    <property type="entry name" value="Transketolase_bac-like"/>
</dbReference>
<dbReference type="GO" id="GO:0006098">
    <property type="term" value="P:pentose-phosphate shunt"/>
    <property type="evidence" value="ECO:0007669"/>
    <property type="project" value="TreeGrafter"/>
</dbReference>